<gene>
    <name evidence="2" type="ORF">C491_09624</name>
</gene>
<dbReference type="EMBL" id="AOIB01000021">
    <property type="protein sequence ID" value="ELY58044.1"/>
    <property type="molecule type" value="Genomic_DNA"/>
</dbReference>
<evidence type="ECO:0000313" key="3">
    <source>
        <dbReference type="Proteomes" id="UP000011688"/>
    </source>
</evidence>
<evidence type="ECO:0000256" key="1">
    <source>
        <dbReference type="SAM" id="MobiDB-lite"/>
    </source>
</evidence>
<accession>L9X8I6</accession>
<dbReference type="RefSeq" id="WP_005555606.1">
    <property type="nucleotide sequence ID" value="NZ_AOIB01000021.1"/>
</dbReference>
<sequence>MASASTDASASEDDYSNVVDMVEAGADPNGNESVTPVIRENIAEDTLLRFPEGEYYMDDQVRFTGFNNVGIVGNGATLVPADYHTFGSSRARLFRLGTSDRPGGSVWFEGFEVDQTASDTGIRVISAEVTDELVVRDIFVHGVHDSGTWGPALFNITDPDGSGIVDCFHAFDGAVHVDDTPNGGRWRGATGIILNDNHQGDIRFKDCILGGFPDNGLYASGDNGRIDVEGGWYENSATASIRLSGNEGSIEDAIIAVDENSVQAEGQHAIRLDHADQFTVSNVTVDIPQQNGEAIRIMQGAESTTISNTRVSVEGQSAAVRVDSGAGEVDFVNSEVEINGSSYAFRILGDSPGAVSLKDVNILGSASGSPIQPAIFCERNNCQFEGLSVEQLGDGRRRGLEVRGSDYLIADSEFETSHVPLTVHNASDVTIENTTAEAADGGNSVRIQSGSSSVTMENNEFPDGVDDRR</sequence>
<keyword evidence="3" id="KW-1185">Reference proteome</keyword>
<dbReference type="AlphaFoldDB" id="L9X8I6"/>
<organism evidence="2 3">
    <name type="scientific">Natronococcus amylolyticus DSM 10524</name>
    <dbReference type="NCBI Taxonomy" id="1227497"/>
    <lineage>
        <taxon>Archaea</taxon>
        <taxon>Methanobacteriati</taxon>
        <taxon>Methanobacteriota</taxon>
        <taxon>Stenosarchaea group</taxon>
        <taxon>Halobacteria</taxon>
        <taxon>Halobacteriales</taxon>
        <taxon>Natrialbaceae</taxon>
        <taxon>Natronococcus</taxon>
    </lineage>
</organism>
<protein>
    <recommendedName>
        <fullName evidence="4">Right handed beta helix domain-containing protein</fullName>
    </recommendedName>
</protein>
<dbReference type="SUPFAM" id="SSF51126">
    <property type="entry name" value="Pectin lyase-like"/>
    <property type="match status" value="2"/>
</dbReference>
<dbReference type="InterPro" id="IPR011050">
    <property type="entry name" value="Pectin_lyase_fold/virulence"/>
</dbReference>
<dbReference type="Proteomes" id="UP000011688">
    <property type="component" value="Unassembled WGS sequence"/>
</dbReference>
<dbReference type="Gene3D" id="2.160.20.20">
    <property type="match status" value="1"/>
</dbReference>
<dbReference type="eggNOG" id="arCOG10133">
    <property type="taxonomic scope" value="Archaea"/>
</dbReference>
<comment type="caution">
    <text evidence="2">The sequence shown here is derived from an EMBL/GenBank/DDBJ whole genome shotgun (WGS) entry which is preliminary data.</text>
</comment>
<name>L9X8I6_9EURY</name>
<reference evidence="2 3" key="1">
    <citation type="journal article" date="2014" name="PLoS Genet.">
        <title>Phylogenetically driven sequencing of extremely halophilic archaea reveals strategies for static and dynamic osmo-response.</title>
        <authorList>
            <person name="Becker E.A."/>
            <person name="Seitzer P.M."/>
            <person name="Tritt A."/>
            <person name="Larsen D."/>
            <person name="Krusor M."/>
            <person name="Yao A.I."/>
            <person name="Wu D."/>
            <person name="Madern D."/>
            <person name="Eisen J.A."/>
            <person name="Darling A.E."/>
            <person name="Facciotti M.T."/>
        </authorList>
    </citation>
    <scope>NUCLEOTIDE SEQUENCE [LARGE SCALE GENOMIC DNA]</scope>
    <source>
        <strain evidence="2 3">DSM 10524</strain>
    </source>
</reference>
<evidence type="ECO:0008006" key="4">
    <source>
        <dbReference type="Google" id="ProtNLM"/>
    </source>
</evidence>
<feature type="compositionally biased region" description="Polar residues" evidence="1">
    <location>
        <begin position="445"/>
        <end position="458"/>
    </location>
</feature>
<feature type="region of interest" description="Disordered" evidence="1">
    <location>
        <begin position="442"/>
        <end position="469"/>
    </location>
</feature>
<evidence type="ECO:0000313" key="2">
    <source>
        <dbReference type="EMBL" id="ELY58044.1"/>
    </source>
</evidence>
<dbReference type="InterPro" id="IPR012332">
    <property type="entry name" value="Autotransporter_pectin_lyase_C"/>
</dbReference>
<dbReference type="OrthoDB" id="202667at2157"/>
<proteinExistence type="predicted"/>